<name>K2HB70_9RHOB</name>
<protein>
    <submittedName>
        <fullName evidence="2">Uncharacterized protein</fullName>
    </submittedName>
</protein>
<dbReference type="AlphaFoldDB" id="K2HB70"/>
<evidence type="ECO:0000313" key="3">
    <source>
        <dbReference type="Proteomes" id="UP000006765"/>
    </source>
</evidence>
<comment type="caution">
    <text evidence="2">The sequence shown here is derived from an EMBL/GenBank/DDBJ whole genome shotgun (WGS) entry which is preliminary data.</text>
</comment>
<feature type="region of interest" description="Disordered" evidence="1">
    <location>
        <begin position="1"/>
        <end position="24"/>
    </location>
</feature>
<organism evidence="2 3">
    <name type="scientific">Oceaniovalibus guishaninsula JLT2003</name>
    <dbReference type="NCBI Taxonomy" id="1231392"/>
    <lineage>
        <taxon>Bacteria</taxon>
        <taxon>Pseudomonadati</taxon>
        <taxon>Pseudomonadota</taxon>
        <taxon>Alphaproteobacteria</taxon>
        <taxon>Rhodobacterales</taxon>
        <taxon>Roseobacteraceae</taxon>
        <taxon>Oceaniovalibus</taxon>
    </lineage>
</organism>
<accession>K2HB70</accession>
<sequence>MPATLLVAGLQPSTGHPPAAVPRPVHFSGSHPKERGYSFAMTPILPSLRGTLLLTLP</sequence>
<evidence type="ECO:0000313" key="2">
    <source>
        <dbReference type="EMBL" id="EKE43897.1"/>
    </source>
</evidence>
<evidence type="ECO:0000256" key="1">
    <source>
        <dbReference type="SAM" id="MobiDB-lite"/>
    </source>
</evidence>
<proteinExistence type="predicted"/>
<reference evidence="2 3" key="1">
    <citation type="journal article" date="2012" name="J. Bacteriol.">
        <title>Draft Genome Sequence of Oceaniovalibus guishaninsula JLT2003T.</title>
        <authorList>
            <person name="Tang K."/>
            <person name="Liu K."/>
            <person name="Jiao N."/>
        </authorList>
    </citation>
    <scope>NUCLEOTIDE SEQUENCE [LARGE SCALE GENOMIC DNA]</scope>
    <source>
        <strain evidence="2 3">JLT2003</strain>
    </source>
</reference>
<gene>
    <name evidence="2" type="ORF">OCGS_1878</name>
</gene>
<dbReference type="EMBL" id="AMGO01000046">
    <property type="protein sequence ID" value="EKE43897.1"/>
    <property type="molecule type" value="Genomic_DNA"/>
</dbReference>
<dbReference type="STRING" id="1231392.OCGS_1878"/>
<keyword evidence="3" id="KW-1185">Reference proteome</keyword>
<dbReference type="Proteomes" id="UP000006765">
    <property type="component" value="Unassembled WGS sequence"/>
</dbReference>